<evidence type="ECO:0000313" key="2">
    <source>
        <dbReference type="EMBL" id="TNN80433.1"/>
    </source>
</evidence>
<sequence>MYKGFPGDPDSGSRGSSSPSIESQYFSSVDSFGSPPTTSAPQRRSDRALRSPHAEAKRMTALELSSVSAEAPPSPAPPRFAPSTRSALPSLASP</sequence>
<feature type="compositionally biased region" description="Polar residues" evidence="1">
    <location>
        <begin position="21"/>
        <end position="42"/>
    </location>
</feature>
<dbReference type="Proteomes" id="UP000314294">
    <property type="component" value="Unassembled WGS sequence"/>
</dbReference>
<organism evidence="2 3">
    <name type="scientific">Liparis tanakae</name>
    <name type="common">Tanaka's snailfish</name>
    <dbReference type="NCBI Taxonomy" id="230148"/>
    <lineage>
        <taxon>Eukaryota</taxon>
        <taxon>Metazoa</taxon>
        <taxon>Chordata</taxon>
        <taxon>Craniata</taxon>
        <taxon>Vertebrata</taxon>
        <taxon>Euteleostomi</taxon>
        <taxon>Actinopterygii</taxon>
        <taxon>Neopterygii</taxon>
        <taxon>Teleostei</taxon>
        <taxon>Neoteleostei</taxon>
        <taxon>Acanthomorphata</taxon>
        <taxon>Eupercaria</taxon>
        <taxon>Perciformes</taxon>
        <taxon>Cottioidei</taxon>
        <taxon>Cottales</taxon>
        <taxon>Liparidae</taxon>
        <taxon>Liparis</taxon>
    </lineage>
</organism>
<feature type="region of interest" description="Disordered" evidence="1">
    <location>
        <begin position="1"/>
        <end position="94"/>
    </location>
</feature>
<feature type="compositionally biased region" description="Low complexity" evidence="1">
    <location>
        <begin position="1"/>
        <end position="20"/>
    </location>
</feature>
<evidence type="ECO:0000313" key="3">
    <source>
        <dbReference type="Proteomes" id="UP000314294"/>
    </source>
</evidence>
<name>A0A4Z2ITC0_9TELE</name>
<evidence type="ECO:0000256" key="1">
    <source>
        <dbReference type="SAM" id="MobiDB-lite"/>
    </source>
</evidence>
<reference evidence="2 3" key="1">
    <citation type="submission" date="2019-03" db="EMBL/GenBank/DDBJ databases">
        <title>First draft genome of Liparis tanakae, snailfish: a comprehensive survey of snailfish specific genes.</title>
        <authorList>
            <person name="Kim W."/>
            <person name="Song I."/>
            <person name="Jeong J.-H."/>
            <person name="Kim D."/>
            <person name="Kim S."/>
            <person name="Ryu S."/>
            <person name="Song J.Y."/>
            <person name="Lee S.K."/>
        </authorList>
    </citation>
    <scope>NUCLEOTIDE SEQUENCE [LARGE SCALE GENOMIC DNA]</scope>
    <source>
        <tissue evidence="2">Muscle</tissue>
    </source>
</reference>
<dbReference type="AlphaFoldDB" id="A0A4Z2ITC0"/>
<proteinExistence type="predicted"/>
<protein>
    <submittedName>
        <fullName evidence="2">Protein fosB</fullName>
    </submittedName>
</protein>
<gene>
    <name evidence="2" type="primary">FOSB</name>
    <name evidence="2" type="ORF">EYF80_009457</name>
</gene>
<dbReference type="OrthoDB" id="5866312at2759"/>
<accession>A0A4Z2ITC0</accession>
<dbReference type="EMBL" id="SRLO01000055">
    <property type="protein sequence ID" value="TNN80433.1"/>
    <property type="molecule type" value="Genomic_DNA"/>
</dbReference>
<comment type="caution">
    <text evidence="2">The sequence shown here is derived from an EMBL/GenBank/DDBJ whole genome shotgun (WGS) entry which is preliminary data.</text>
</comment>
<feature type="compositionally biased region" description="Basic and acidic residues" evidence="1">
    <location>
        <begin position="43"/>
        <end position="60"/>
    </location>
</feature>
<keyword evidence="3" id="KW-1185">Reference proteome</keyword>